<dbReference type="GeneID" id="77010890"/>
<dbReference type="PATRIC" id="fig|44252.3.peg.5807"/>
<dbReference type="GO" id="GO:0046872">
    <property type="term" value="F:metal ion binding"/>
    <property type="evidence" value="ECO:0007669"/>
    <property type="project" value="UniProtKB-KW"/>
</dbReference>
<dbReference type="InterPro" id="IPR013738">
    <property type="entry name" value="Beta_galactosidase_Trimer"/>
</dbReference>
<reference evidence="14 15" key="1">
    <citation type="submission" date="2014-04" db="EMBL/GenBank/DDBJ databases">
        <authorList>
            <person name="Bishop-Lilly K.A."/>
            <person name="Broomall S.M."/>
            <person name="Chain P.S."/>
            <person name="Chertkov O."/>
            <person name="Coyne S.R."/>
            <person name="Daligault H.E."/>
            <person name="Davenport K.W."/>
            <person name="Erkkila T."/>
            <person name="Frey K.G."/>
            <person name="Gibbons H.S."/>
            <person name="Gu W."/>
            <person name="Jaissle J."/>
            <person name="Johnson S.L."/>
            <person name="Koroleva G.I."/>
            <person name="Ladner J.T."/>
            <person name="Lo C.-C."/>
            <person name="Minogue T.D."/>
            <person name="Munk C."/>
            <person name="Palacios G.F."/>
            <person name="Redden C.L."/>
            <person name="Rosenzweig C.N."/>
            <person name="Scholz M.B."/>
            <person name="Teshima H."/>
            <person name="Xu Y."/>
        </authorList>
    </citation>
    <scope>NUCLEOTIDE SEQUENCE [LARGE SCALE GENOMIC DNA]</scope>
    <source>
        <strain evidence="14 15">8244</strain>
    </source>
</reference>
<evidence type="ECO:0000313" key="14">
    <source>
        <dbReference type="EMBL" id="KFM94232.1"/>
    </source>
</evidence>
<dbReference type="InterPro" id="IPR003476">
    <property type="entry name" value="Glyco_hydro_42"/>
</dbReference>
<dbReference type="GO" id="GO:0005975">
    <property type="term" value="P:carbohydrate metabolic process"/>
    <property type="evidence" value="ECO:0007669"/>
    <property type="project" value="InterPro"/>
</dbReference>
<evidence type="ECO:0000259" key="13">
    <source>
        <dbReference type="Pfam" id="PF08532"/>
    </source>
</evidence>
<evidence type="ECO:0000256" key="11">
    <source>
        <dbReference type="PIRSR" id="PIRSR001084-3"/>
    </source>
</evidence>
<dbReference type="SUPFAM" id="SSF51445">
    <property type="entry name" value="(Trans)glycosidases"/>
    <property type="match status" value="1"/>
</dbReference>
<dbReference type="PANTHER" id="PTHR36447">
    <property type="entry name" value="BETA-GALACTOSIDASE GANA"/>
    <property type="match status" value="1"/>
</dbReference>
<dbReference type="PANTHER" id="PTHR36447:SF2">
    <property type="entry name" value="BETA-GALACTOSIDASE YESZ"/>
    <property type="match status" value="1"/>
</dbReference>
<proteinExistence type="inferred from homology"/>
<dbReference type="GO" id="GO:0004565">
    <property type="term" value="F:beta-galactosidase activity"/>
    <property type="evidence" value="ECO:0007669"/>
    <property type="project" value="UniProtKB-EC"/>
</dbReference>
<feature type="active site" description="Proton donor" evidence="9">
    <location>
        <position position="147"/>
    </location>
</feature>
<feature type="binding site" evidence="11">
    <location>
        <position position="157"/>
    </location>
    <ligand>
        <name>Zn(2+)</name>
        <dbReference type="ChEBI" id="CHEBI:29105"/>
    </ligand>
</feature>
<feature type="active site" description="Nucleophile" evidence="9">
    <location>
        <position position="298"/>
    </location>
</feature>
<feature type="binding site" evidence="11">
    <location>
        <position position="112"/>
    </location>
    <ligand>
        <name>Zn(2+)</name>
        <dbReference type="ChEBI" id="CHEBI:29105"/>
    </ligand>
</feature>
<comment type="caution">
    <text evidence="14">The sequence shown here is derived from an EMBL/GenBank/DDBJ whole genome shotgun (WGS) entry which is preliminary data.</text>
</comment>
<evidence type="ECO:0000256" key="7">
    <source>
        <dbReference type="ARBA" id="ARBA00023295"/>
    </source>
</evidence>
<comment type="similarity">
    <text evidence="2 8">Belongs to the glycosyl hydrolase 42 family.</text>
</comment>
<feature type="binding site" evidence="10">
    <location>
        <position position="108"/>
    </location>
    <ligand>
        <name>substrate</name>
    </ligand>
</feature>
<feature type="binding site" evidence="11">
    <location>
        <position position="160"/>
    </location>
    <ligand>
        <name>Zn(2+)</name>
        <dbReference type="ChEBI" id="CHEBI:29105"/>
    </ligand>
</feature>
<dbReference type="STRING" id="44252.DJ90_4714"/>
<dbReference type="RefSeq" id="WP_036618998.1">
    <property type="nucleotide sequence ID" value="NZ_CP086393.1"/>
</dbReference>
<dbReference type="CDD" id="cd03143">
    <property type="entry name" value="A4_beta-galactosidase_middle_domain"/>
    <property type="match status" value="1"/>
</dbReference>
<dbReference type="AlphaFoldDB" id="A0A090Y8S8"/>
<dbReference type="Pfam" id="PF02449">
    <property type="entry name" value="Glyco_hydro_42"/>
    <property type="match status" value="1"/>
</dbReference>
<evidence type="ECO:0000256" key="3">
    <source>
        <dbReference type="ARBA" id="ARBA00012756"/>
    </source>
</evidence>
<evidence type="ECO:0000313" key="15">
    <source>
        <dbReference type="Proteomes" id="UP000029278"/>
    </source>
</evidence>
<sequence length="666" mass="73549">MINGKLYHGAALYPELWSRDVLMRDIAAMKEAGINVVRMGEFAWSVLEPEEGRIDIGFFVEVIGLLYDNGIETVMCTPTPAPPIWMSHGHPERMHVNERGGVMNHGARQHVCTNNAYFRERAAIITERIAQAVGRLPGLVAWQLDNEFKAHVADCLCSSCKKLWQRWLERRYGTIEALNAAWGTNVWSQTYRRFEEVPQPGPTPFLHNSSLRTMYRLFTMEQIAEFADEQAAIIRRYSAAPITHNSNIPFHLDNERLFRNLDFASFDSYASRENAHAYLFNCDLWRNLKPGKAFWVMETSPSFAASLESYASPHPIGYVKAEAAAAYALGAGGFCYWLWRQQRTGSEQPHGSVVSAWGEPTIGYRSVLEAEAARRELEPVLLASRPARAEVAITYSDRAKAFLQTEPHRKLNYRGLMNDFYKRFLALGFYRDVVPEGGELTGYKLLFTPFLPYVSSEFLQRALKWVAEGGIWVAGPLTGGRTAEHTIPVEAGLGELEGWAGVKTVYTYPMDGTGSVGEAFGVTAPLSLWSAVFAPAGRETAVVGTIAAGLTPGMAFATERRHGRGKIVMLGSLPYGEAGDLLLQKLIGHYAGEAGVALQSDVTPGTLVVPRTGDDGHDLWVIINMDGLGGTVTLPREGLDAVTGRKTAAGAFAVAAYECRAIRMEK</sequence>
<dbReference type="Gene3D" id="3.40.50.880">
    <property type="match status" value="1"/>
</dbReference>
<keyword evidence="15" id="KW-1185">Reference proteome</keyword>
<evidence type="ECO:0000256" key="6">
    <source>
        <dbReference type="ARBA" id="ARBA00022833"/>
    </source>
</evidence>
<dbReference type="HOGENOM" id="CLU_012430_1_1_9"/>
<dbReference type="EMBL" id="JMQA01000048">
    <property type="protein sequence ID" value="KFM94232.1"/>
    <property type="molecule type" value="Genomic_DNA"/>
</dbReference>
<evidence type="ECO:0000256" key="8">
    <source>
        <dbReference type="PIRNR" id="PIRNR001084"/>
    </source>
</evidence>
<dbReference type="SUPFAM" id="SSF52317">
    <property type="entry name" value="Class I glutamine amidotransferase-like"/>
    <property type="match status" value="1"/>
</dbReference>
<keyword evidence="6 11" id="KW-0862">Zinc</keyword>
<dbReference type="InterPro" id="IPR017853">
    <property type="entry name" value="GH"/>
</dbReference>
<dbReference type="EC" id="3.2.1.23" evidence="3 8"/>
<dbReference type="Pfam" id="PF08532">
    <property type="entry name" value="Glyco_hydro_42M"/>
    <property type="match status" value="1"/>
</dbReference>
<comment type="catalytic activity">
    <reaction evidence="1 8">
        <text>Hydrolysis of terminal non-reducing beta-D-galactose residues in beta-D-galactosides.</text>
        <dbReference type="EC" id="3.2.1.23"/>
    </reaction>
</comment>
<protein>
    <recommendedName>
        <fullName evidence="3 8">Beta-galactosidase</fullName>
        <shortName evidence="8">Beta-gal</shortName>
        <ecNumber evidence="3 8">3.2.1.23</ecNumber>
    </recommendedName>
</protein>
<feature type="domain" description="Glycoside hydrolase family 42 N-terminal" evidence="12">
    <location>
        <begin position="12"/>
        <end position="373"/>
    </location>
</feature>
<evidence type="ECO:0000256" key="5">
    <source>
        <dbReference type="ARBA" id="ARBA00022801"/>
    </source>
</evidence>
<evidence type="ECO:0000256" key="2">
    <source>
        <dbReference type="ARBA" id="ARBA00005940"/>
    </source>
</evidence>
<dbReference type="InterPro" id="IPR029062">
    <property type="entry name" value="Class_I_gatase-like"/>
</dbReference>
<keyword evidence="5 8" id="KW-0378">Hydrolase</keyword>
<feature type="binding site" evidence="11">
    <location>
        <position position="155"/>
    </location>
    <ligand>
        <name>Zn(2+)</name>
        <dbReference type="ChEBI" id="CHEBI:29105"/>
    </ligand>
</feature>
<organism evidence="14 15">
    <name type="scientific">Paenibacillus macerans</name>
    <name type="common">Bacillus macerans</name>
    <dbReference type="NCBI Taxonomy" id="44252"/>
    <lineage>
        <taxon>Bacteria</taxon>
        <taxon>Bacillati</taxon>
        <taxon>Bacillota</taxon>
        <taxon>Bacilli</taxon>
        <taxon>Bacillales</taxon>
        <taxon>Paenibacillaceae</taxon>
        <taxon>Paenibacillus</taxon>
    </lineage>
</organism>
<dbReference type="PIRSF" id="PIRSF001084">
    <property type="entry name" value="B-galactosidase"/>
    <property type="match status" value="1"/>
</dbReference>
<evidence type="ECO:0000256" key="4">
    <source>
        <dbReference type="ARBA" id="ARBA00022723"/>
    </source>
</evidence>
<evidence type="ECO:0000256" key="10">
    <source>
        <dbReference type="PIRSR" id="PIRSR001084-2"/>
    </source>
</evidence>
<evidence type="ECO:0000256" key="9">
    <source>
        <dbReference type="PIRSR" id="PIRSR001084-1"/>
    </source>
</evidence>
<accession>A0A090Y8S8</accession>
<keyword evidence="7 8" id="KW-0326">Glycosidase</keyword>
<keyword evidence="4 11" id="KW-0479">Metal-binding</keyword>
<dbReference type="Gene3D" id="3.20.20.80">
    <property type="entry name" value="Glycosidases"/>
    <property type="match status" value="1"/>
</dbReference>
<gene>
    <name evidence="14" type="primary">yesZ</name>
    <name evidence="14" type="ORF">DJ90_4714</name>
</gene>
<name>A0A090Y8S8_PAEMA</name>
<evidence type="ECO:0000259" key="12">
    <source>
        <dbReference type="Pfam" id="PF02449"/>
    </source>
</evidence>
<dbReference type="Proteomes" id="UP000029278">
    <property type="component" value="Unassembled WGS sequence"/>
</dbReference>
<dbReference type="InterPro" id="IPR013529">
    <property type="entry name" value="Glyco_hydro_42_N"/>
</dbReference>
<feature type="binding site" evidence="10">
    <location>
        <position position="146"/>
    </location>
    <ligand>
        <name>substrate</name>
    </ligand>
</feature>
<evidence type="ECO:0000256" key="1">
    <source>
        <dbReference type="ARBA" id="ARBA00001412"/>
    </source>
</evidence>
<dbReference type="GO" id="GO:0009341">
    <property type="term" value="C:beta-galactosidase complex"/>
    <property type="evidence" value="ECO:0007669"/>
    <property type="project" value="InterPro"/>
</dbReference>
<feature type="domain" description="Beta-galactosidase trimerisation" evidence="13">
    <location>
        <begin position="389"/>
        <end position="596"/>
    </location>
</feature>